<feature type="region of interest" description="Disordered" evidence="1">
    <location>
        <begin position="117"/>
        <end position="142"/>
    </location>
</feature>
<evidence type="ECO:0000313" key="3">
    <source>
        <dbReference type="Proteomes" id="UP000286415"/>
    </source>
</evidence>
<evidence type="ECO:0000313" key="2">
    <source>
        <dbReference type="EMBL" id="KAG5445142.1"/>
    </source>
</evidence>
<feature type="compositionally biased region" description="Polar residues" evidence="1">
    <location>
        <begin position="50"/>
        <end position="60"/>
    </location>
</feature>
<name>A0A3R7G2E7_CLOSI</name>
<evidence type="ECO:0000256" key="1">
    <source>
        <dbReference type="SAM" id="MobiDB-lite"/>
    </source>
</evidence>
<organism evidence="2 3">
    <name type="scientific">Clonorchis sinensis</name>
    <name type="common">Chinese liver fluke</name>
    <dbReference type="NCBI Taxonomy" id="79923"/>
    <lineage>
        <taxon>Eukaryota</taxon>
        <taxon>Metazoa</taxon>
        <taxon>Spiralia</taxon>
        <taxon>Lophotrochozoa</taxon>
        <taxon>Platyhelminthes</taxon>
        <taxon>Trematoda</taxon>
        <taxon>Digenea</taxon>
        <taxon>Opisthorchiida</taxon>
        <taxon>Opisthorchiata</taxon>
        <taxon>Opisthorchiidae</taxon>
        <taxon>Clonorchis</taxon>
    </lineage>
</organism>
<reference evidence="2 3" key="2">
    <citation type="journal article" date="2021" name="Genomics">
        <title>High-quality reference genome for Clonorchis sinensis.</title>
        <authorList>
            <person name="Young N.D."/>
            <person name="Stroehlein A.J."/>
            <person name="Kinkar L."/>
            <person name="Wang T."/>
            <person name="Sohn W.M."/>
            <person name="Chang B.C.H."/>
            <person name="Kaur P."/>
            <person name="Weisz D."/>
            <person name="Dudchenko O."/>
            <person name="Aiden E.L."/>
            <person name="Korhonen P.K."/>
            <person name="Gasser R.B."/>
        </authorList>
    </citation>
    <scope>NUCLEOTIDE SEQUENCE [LARGE SCALE GENOMIC DNA]</scope>
    <source>
        <strain evidence="2">Cs-k2</strain>
    </source>
</reference>
<dbReference type="EMBL" id="NIRI02000056">
    <property type="protein sequence ID" value="KAG5445142.1"/>
    <property type="molecule type" value="Genomic_DNA"/>
</dbReference>
<sequence length="161" mass="18739">MQILERSALLDINPKVRIRYVDDTCIISKRTRTNISEKDEGRLNDGKHQINASSLTGSSSRKSHIKRGTETGKSNSRLEYETEQERANRTEEEKLLEIRRQVRKKYTLNCALTISPRMEPKRLQANSQAGRSDQQPSERERVIQENSKYPYLCEALYTFFS</sequence>
<reference evidence="2 3" key="1">
    <citation type="journal article" date="2018" name="Biotechnol. Adv.">
        <title>Improved genomic resources and new bioinformatic workflow for the carcinogenic parasite Clonorchis sinensis: Biotechnological implications.</title>
        <authorList>
            <person name="Wang D."/>
            <person name="Korhonen P.K."/>
            <person name="Gasser R.B."/>
            <person name="Young N.D."/>
        </authorList>
    </citation>
    <scope>NUCLEOTIDE SEQUENCE [LARGE SCALE GENOMIC DNA]</scope>
    <source>
        <strain evidence="2">Cs-k2</strain>
    </source>
</reference>
<feature type="compositionally biased region" description="Basic and acidic residues" evidence="1">
    <location>
        <begin position="38"/>
        <end position="48"/>
    </location>
</feature>
<feature type="compositionally biased region" description="Polar residues" evidence="1">
    <location>
        <begin position="124"/>
        <end position="135"/>
    </location>
</feature>
<protein>
    <submittedName>
        <fullName evidence="2">Uncharacterized protein</fullName>
    </submittedName>
</protein>
<gene>
    <name evidence="2" type="ORF">CSKR_103967</name>
</gene>
<dbReference type="AlphaFoldDB" id="A0A3R7G2E7"/>
<feature type="region of interest" description="Disordered" evidence="1">
    <location>
        <begin position="38"/>
        <end position="91"/>
    </location>
</feature>
<accession>A0A3R7G2E7</accession>
<dbReference type="Proteomes" id="UP000286415">
    <property type="component" value="Unassembled WGS sequence"/>
</dbReference>
<proteinExistence type="predicted"/>
<keyword evidence="3" id="KW-1185">Reference proteome</keyword>
<feature type="compositionally biased region" description="Basic and acidic residues" evidence="1">
    <location>
        <begin position="76"/>
        <end position="91"/>
    </location>
</feature>
<comment type="caution">
    <text evidence="2">The sequence shown here is derived from an EMBL/GenBank/DDBJ whole genome shotgun (WGS) entry which is preliminary data.</text>
</comment>
<dbReference type="InParanoid" id="A0A3R7G2E7"/>